<dbReference type="SUPFAM" id="SSF69118">
    <property type="entry name" value="AhpD-like"/>
    <property type="match status" value="1"/>
</dbReference>
<accession>A0A1J4JIH0</accession>
<evidence type="ECO:0000313" key="2">
    <source>
        <dbReference type="EMBL" id="OHS98481.1"/>
    </source>
</evidence>
<dbReference type="EMBL" id="MLAK01001053">
    <property type="protein sequence ID" value="OHS98481.1"/>
    <property type="molecule type" value="Genomic_DNA"/>
</dbReference>
<dbReference type="InterPro" id="IPR003779">
    <property type="entry name" value="CMD-like"/>
</dbReference>
<dbReference type="InterPro" id="IPR052512">
    <property type="entry name" value="4CMD/NDH-1_regulator"/>
</dbReference>
<dbReference type="OrthoDB" id="104509at2759"/>
<name>A0A1J4JIH0_9EUKA</name>
<gene>
    <name evidence="2" type="ORF">TRFO_35109</name>
</gene>
<evidence type="ECO:0000259" key="1">
    <source>
        <dbReference type="Pfam" id="PF02627"/>
    </source>
</evidence>
<dbReference type="Gene3D" id="1.20.1290.10">
    <property type="entry name" value="AhpD-like"/>
    <property type="match status" value="1"/>
</dbReference>
<dbReference type="PANTHER" id="PTHR33570:SF2">
    <property type="entry name" value="CARBOXYMUCONOLACTONE DECARBOXYLASE-LIKE DOMAIN-CONTAINING PROTEIN"/>
    <property type="match status" value="1"/>
</dbReference>
<organism evidence="2 3">
    <name type="scientific">Tritrichomonas foetus</name>
    <dbReference type="NCBI Taxonomy" id="1144522"/>
    <lineage>
        <taxon>Eukaryota</taxon>
        <taxon>Metamonada</taxon>
        <taxon>Parabasalia</taxon>
        <taxon>Tritrichomonadida</taxon>
        <taxon>Tritrichomonadidae</taxon>
        <taxon>Tritrichomonas</taxon>
    </lineage>
</organism>
<dbReference type="InterPro" id="IPR029032">
    <property type="entry name" value="AhpD-like"/>
</dbReference>
<comment type="caution">
    <text evidence="2">The sequence shown here is derived from an EMBL/GenBank/DDBJ whole genome shotgun (WGS) entry which is preliminary data.</text>
</comment>
<dbReference type="PANTHER" id="PTHR33570">
    <property type="entry name" value="4-CARBOXYMUCONOLACTONE DECARBOXYLASE FAMILY PROTEIN"/>
    <property type="match status" value="1"/>
</dbReference>
<keyword evidence="3" id="KW-1185">Reference proteome</keyword>
<reference evidence="2" key="1">
    <citation type="submission" date="2016-10" db="EMBL/GenBank/DDBJ databases">
        <authorList>
            <person name="Benchimol M."/>
            <person name="Almeida L.G."/>
            <person name="Vasconcelos A.T."/>
            <person name="Perreira-Neves A."/>
            <person name="Rosa I.A."/>
            <person name="Tasca T."/>
            <person name="Bogo M.R."/>
            <person name="de Souza W."/>
        </authorList>
    </citation>
    <scope>NUCLEOTIDE SEQUENCE [LARGE SCALE GENOMIC DNA]</scope>
    <source>
        <strain evidence="2">K</strain>
    </source>
</reference>
<dbReference type="VEuPathDB" id="TrichDB:TRFO_35109"/>
<feature type="domain" description="Carboxymuconolactone decarboxylase-like" evidence="1">
    <location>
        <begin position="165"/>
        <end position="247"/>
    </location>
</feature>
<evidence type="ECO:0000313" key="3">
    <source>
        <dbReference type="Proteomes" id="UP000179807"/>
    </source>
</evidence>
<dbReference type="GO" id="GO:0051920">
    <property type="term" value="F:peroxiredoxin activity"/>
    <property type="evidence" value="ECO:0007669"/>
    <property type="project" value="InterPro"/>
</dbReference>
<dbReference type="RefSeq" id="XP_068351618.1">
    <property type="nucleotide sequence ID" value="XM_068510066.1"/>
</dbReference>
<dbReference type="AlphaFoldDB" id="A0A1J4JIH0"/>
<protein>
    <submittedName>
        <fullName evidence="2">4-carboxymuconolactone decarboxylase</fullName>
    </submittedName>
</protein>
<proteinExistence type="predicted"/>
<feature type="domain" description="Carboxymuconolactone decarboxylase-like" evidence="1">
    <location>
        <begin position="29"/>
        <end position="112"/>
    </location>
</feature>
<dbReference type="Pfam" id="PF02627">
    <property type="entry name" value="CMD"/>
    <property type="match status" value="2"/>
</dbReference>
<dbReference type="GeneID" id="94844770"/>
<sequence>MASNREQNSRETSKRLFGIEEFPLIETDPDFYNTLMRFQFGENYHRGILDEKTKELVTITTAIATGLYHEVELHTKSAINVGCSVEEIKETAYQCGPYVGLAKVAYALKFVNAALNELGISPKENSQQKVTEENRLEEGIKVQTHIFGDVIPKMRANAPNNQKHIQDALSAMCFGDFYTRGTLDLKMRELITLIAISSLGGCENQVKAHVNANINVGNTKEMLIDAVSQCLIYIGFPRMLNALACINEIVPENK</sequence>
<dbReference type="Proteomes" id="UP000179807">
    <property type="component" value="Unassembled WGS sequence"/>
</dbReference>